<reference evidence="4" key="1">
    <citation type="submission" date="2012-04" db="EMBL/GenBank/DDBJ databases">
        <authorList>
            <person name="Borisov I.G."/>
            <person name="Ivanikova N.V."/>
            <person name="Pinevich A.V."/>
        </authorList>
    </citation>
    <scope>NUCLEOTIDE SEQUENCE</scope>
    <source>
        <strain evidence="4">CALU 1027</strain>
    </source>
</reference>
<dbReference type="Proteomes" id="UP000034681">
    <property type="component" value="Unassembled WGS sequence"/>
</dbReference>
<dbReference type="FunFam" id="3.40.30.10:FF:000423">
    <property type="entry name" value="Thiol:disulfide interchange protein"/>
    <property type="match status" value="1"/>
</dbReference>
<dbReference type="EMBL" id="AJTX02000010">
    <property type="protein sequence ID" value="KKI98281.1"/>
    <property type="molecule type" value="Genomic_DNA"/>
</dbReference>
<dbReference type="CDD" id="cd02950">
    <property type="entry name" value="TxlA"/>
    <property type="match status" value="1"/>
</dbReference>
<dbReference type="Gene3D" id="3.40.30.10">
    <property type="entry name" value="Glutaredoxin"/>
    <property type="match status" value="1"/>
</dbReference>
<evidence type="ECO:0000259" key="3">
    <source>
        <dbReference type="PROSITE" id="PS51352"/>
    </source>
</evidence>
<evidence type="ECO:0000256" key="1">
    <source>
        <dbReference type="SAM" id="MobiDB-lite"/>
    </source>
</evidence>
<dbReference type="SUPFAM" id="SSF52833">
    <property type="entry name" value="Thioredoxin-like"/>
    <property type="match status" value="1"/>
</dbReference>
<sequence length="192" mass="20815">MVPPAPLPQDTKTRNLLVAVVAIVLSVVLFFSLRTQTQTPSLGTLAAESTPLEVALANGQPTLMEFYADWCTSCQTMAPLIGDLEQDYGDRLNVVMLNVDNDKWLPEVLNYRVDGIPHFVFLDAQGQTVGQTIGEQPRSIMVANLDALLAQKVLPYAATTGRTSLFEGVFRPNSPSTTDPRSHSSQSVVAPS</sequence>
<organism evidence="4 5">
    <name type="scientific">Prochlorothrix hollandica PCC 9006 = CALU 1027</name>
    <dbReference type="NCBI Taxonomy" id="317619"/>
    <lineage>
        <taxon>Bacteria</taxon>
        <taxon>Bacillati</taxon>
        <taxon>Cyanobacteriota</taxon>
        <taxon>Cyanophyceae</taxon>
        <taxon>Prochlorotrichales</taxon>
        <taxon>Prochlorotrichaceae</taxon>
        <taxon>Prochlorothrix</taxon>
    </lineage>
</organism>
<dbReference type="AlphaFoldDB" id="A0A0M2PV76"/>
<dbReference type="PANTHER" id="PTHR47353:SF1">
    <property type="entry name" value="THIOREDOXIN-LIKE PROTEIN HCF164, CHLOROPLASTIC"/>
    <property type="match status" value="1"/>
</dbReference>
<dbReference type="InterPro" id="IPR013766">
    <property type="entry name" value="Thioredoxin_domain"/>
</dbReference>
<keyword evidence="2" id="KW-1133">Transmembrane helix</keyword>
<name>A0A0M2PV76_PROHO</name>
<keyword evidence="2" id="KW-0472">Membrane</keyword>
<protein>
    <submittedName>
        <fullName evidence="4">Thiol:disulfide interchange protein</fullName>
    </submittedName>
</protein>
<dbReference type="InterPro" id="IPR036249">
    <property type="entry name" value="Thioredoxin-like_sf"/>
</dbReference>
<feature type="transmembrane region" description="Helical" evidence="2">
    <location>
        <begin position="16"/>
        <end position="33"/>
    </location>
</feature>
<dbReference type="PANTHER" id="PTHR47353">
    <property type="entry name" value="THIOREDOXIN-LIKE PROTEIN HCF164, CHLOROPLASTIC"/>
    <property type="match status" value="1"/>
</dbReference>
<proteinExistence type="predicted"/>
<dbReference type="Pfam" id="PF00085">
    <property type="entry name" value="Thioredoxin"/>
    <property type="match status" value="1"/>
</dbReference>
<keyword evidence="2" id="KW-0812">Transmembrane</keyword>
<accession>A0A0M2PV76</accession>
<evidence type="ECO:0000256" key="2">
    <source>
        <dbReference type="SAM" id="Phobius"/>
    </source>
</evidence>
<dbReference type="PROSITE" id="PS00194">
    <property type="entry name" value="THIOREDOXIN_1"/>
    <property type="match status" value="1"/>
</dbReference>
<dbReference type="GO" id="GO:0016671">
    <property type="term" value="F:oxidoreductase activity, acting on a sulfur group of donors, disulfide as acceptor"/>
    <property type="evidence" value="ECO:0007669"/>
    <property type="project" value="TreeGrafter"/>
</dbReference>
<dbReference type="InterPro" id="IPR017937">
    <property type="entry name" value="Thioredoxin_CS"/>
</dbReference>
<dbReference type="eggNOG" id="COG0526">
    <property type="taxonomic scope" value="Bacteria"/>
</dbReference>
<dbReference type="PROSITE" id="PS51352">
    <property type="entry name" value="THIOREDOXIN_2"/>
    <property type="match status" value="1"/>
</dbReference>
<evidence type="ECO:0000313" key="5">
    <source>
        <dbReference type="Proteomes" id="UP000034681"/>
    </source>
</evidence>
<feature type="region of interest" description="Disordered" evidence="1">
    <location>
        <begin position="169"/>
        <end position="192"/>
    </location>
</feature>
<evidence type="ECO:0000313" key="4">
    <source>
        <dbReference type="EMBL" id="KKI98281.1"/>
    </source>
</evidence>
<dbReference type="STRING" id="317619.GCA_000332315_03057"/>
<comment type="caution">
    <text evidence="4">The sequence shown here is derived from an EMBL/GenBank/DDBJ whole genome shotgun (WGS) entry which is preliminary data.</text>
</comment>
<keyword evidence="5" id="KW-1185">Reference proteome</keyword>
<feature type="domain" description="Thioredoxin" evidence="3">
    <location>
        <begin position="33"/>
        <end position="150"/>
    </location>
</feature>
<feature type="compositionally biased region" description="Polar residues" evidence="1">
    <location>
        <begin position="173"/>
        <end position="192"/>
    </location>
</feature>
<dbReference type="InterPro" id="IPR044241">
    <property type="entry name" value="TxlA/HCF164"/>
</dbReference>
<gene>
    <name evidence="4" type="ORF">PROH_20945</name>
</gene>